<name>A0A1F5RFQ9_9BACT</name>
<evidence type="ECO:0000313" key="1">
    <source>
        <dbReference type="EMBL" id="OGF13232.1"/>
    </source>
</evidence>
<organism evidence="1 2">
    <name type="scientific">Candidatus Edwardsbacteria bacterium GWF2_54_11</name>
    <dbReference type="NCBI Taxonomy" id="1817851"/>
    <lineage>
        <taxon>Bacteria</taxon>
        <taxon>Candidatus Edwardsiibacteriota</taxon>
    </lineage>
</organism>
<protein>
    <submittedName>
        <fullName evidence="1">Uncharacterized protein</fullName>
    </submittedName>
</protein>
<dbReference type="Proteomes" id="UP000177230">
    <property type="component" value="Unassembled WGS sequence"/>
</dbReference>
<reference evidence="1 2" key="1">
    <citation type="journal article" date="2016" name="Nat. Commun.">
        <title>Thousands of microbial genomes shed light on interconnected biogeochemical processes in an aquifer system.</title>
        <authorList>
            <person name="Anantharaman K."/>
            <person name="Brown C.T."/>
            <person name="Hug L.A."/>
            <person name="Sharon I."/>
            <person name="Castelle C.J."/>
            <person name="Probst A.J."/>
            <person name="Thomas B.C."/>
            <person name="Singh A."/>
            <person name="Wilkins M.J."/>
            <person name="Karaoz U."/>
            <person name="Brodie E.L."/>
            <person name="Williams K.H."/>
            <person name="Hubbard S.S."/>
            <person name="Banfield J.F."/>
        </authorList>
    </citation>
    <scope>NUCLEOTIDE SEQUENCE [LARGE SCALE GENOMIC DNA]</scope>
</reference>
<proteinExistence type="predicted"/>
<dbReference type="AlphaFoldDB" id="A0A1F5RFQ9"/>
<accession>A0A1F5RFQ9</accession>
<comment type="caution">
    <text evidence="1">The sequence shown here is derived from an EMBL/GenBank/DDBJ whole genome shotgun (WGS) entry which is preliminary data.</text>
</comment>
<gene>
    <name evidence="1" type="ORF">A2024_09545</name>
</gene>
<dbReference type="EMBL" id="MFFM01000023">
    <property type="protein sequence ID" value="OGF13232.1"/>
    <property type="molecule type" value="Genomic_DNA"/>
</dbReference>
<evidence type="ECO:0000313" key="2">
    <source>
        <dbReference type="Proteomes" id="UP000177230"/>
    </source>
</evidence>
<sequence length="411" mass="47099">MSKKNFMGGFVKGIRALPLFIIPFASLIILDNAHGQNSKISAVTSISLQTNDILAYDLCETEEKIYICVTNFNKNIINVFEFTDDSLKQIAGIKSPWIFAYKKPVQILQGKNNCLDLYWEVAKDKNMAVLLLQNLCTGNGSIEELLSYPANKYFDLMIVPSGKDEGYLSYADISDRQFVFNIGHDLFQGYLKHYLLPLSNLCSERRINIQKRGKYHVQGVNGIKYNQDLDGLYTIWVDDYGCYNKGDNVWFACLNEKGWKIRKKIFARKYKQTHSPMASPLKLISNDKCFVAFWESSINLPSNNMVQFIKINKNDYTVDRTDSLNRRTLFGDAVIDETGKIHCFVFSDKKEYIVINEDGSKNIQQINNNPKSFGFVGPRITVAVDGVLCVFWLSHEKESDNKYISYFKVHP</sequence>